<sequence>MNLVNLDTGLLAAFMPPLILAAALIILCLIDITLKPRVRHFPKLVWVLLVVLLIPLGAVLYLIVGRERGAALRDEDIR</sequence>
<comment type="caution">
    <text evidence="8">The sequence shown here is derived from an EMBL/GenBank/DDBJ whole genome shotgun (WGS) entry which is preliminary data.</text>
</comment>
<keyword evidence="4 6" id="KW-1133">Transmembrane helix</keyword>
<accession>A0AAJ2HB54</accession>
<dbReference type="EMBL" id="JAHWXH010000001">
    <property type="protein sequence ID" value="MDS0244320.1"/>
    <property type="molecule type" value="Genomic_DNA"/>
</dbReference>
<evidence type="ECO:0000256" key="5">
    <source>
        <dbReference type="ARBA" id="ARBA00023136"/>
    </source>
</evidence>
<dbReference type="RefSeq" id="WP_310890404.1">
    <property type="nucleotide sequence ID" value="NZ_BAAAGR010000001.1"/>
</dbReference>
<feature type="domain" description="Cardiolipin synthase N-terminal" evidence="7">
    <location>
        <begin position="23"/>
        <end position="66"/>
    </location>
</feature>
<evidence type="ECO:0000256" key="3">
    <source>
        <dbReference type="ARBA" id="ARBA00022692"/>
    </source>
</evidence>
<keyword evidence="2" id="KW-1003">Cell membrane</keyword>
<dbReference type="Pfam" id="PF13396">
    <property type="entry name" value="PLDc_N"/>
    <property type="match status" value="1"/>
</dbReference>
<keyword evidence="5 6" id="KW-0472">Membrane</keyword>
<dbReference type="InterPro" id="IPR027379">
    <property type="entry name" value="CLS_N"/>
</dbReference>
<gene>
    <name evidence="8" type="ORF">KZC50_01695</name>
</gene>
<evidence type="ECO:0000259" key="7">
    <source>
        <dbReference type="Pfam" id="PF13396"/>
    </source>
</evidence>
<protein>
    <submittedName>
        <fullName evidence="8">PLDc N-terminal domain-containing protein</fullName>
    </submittedName>
</protein>
<evidence type="ECO:0000256" key="2">
    <source>
        <dbReference type="ARBA" id="ARBA00022475"/>
    </source>
</evidence>
<feature type="transmembrane region" description="Helical" evidence="6">
    <location>
        <begin position="44"/>
        <end position="64"/>
    </location>
</feature>
<comment type="subcellular location">
    <subcellularLocation>
        <location evidence="1">Cell membrane</location>
        <topology evidence="1">Multi-pass membrane protein</topology>
    </subcellularLocation>
</comment>
<evidence type="ECO:0000256" key="1">
    <source>
        <dbReference type="ARBA" id="ARBA00004651"/>
    </source>
</evidence>
<evidence type="ECO:0000256" key="6">
    <source>
        <dbReference type="SAM" id="Phobius"/>
    </source>
</evidence>
<proteinExistence type="predicted"/>
<dbReference type="AlphaFoldDB" id="A0AAJ2HB54"/>
<dbReference type="GO" id="GO:0005886">
    <property type="term" value="C:plasma membrane"/>
    <property type="evidence" value="ECO:0007669"/>
    <property type="project" value="UniProtKB-SubCell"/>
</dbReference>
<feature type="transmembrane region" description="Helical" evidence="6">
    <location>
        <begin position="12"/>
        <end position="32"/>
    </location>
</feature>
<dbReference type="GeneID" id="301456899"/>
<reference evidence="8 9" key="1">
    <citation type="submission" date="2021-06" db="EMBL/GenBank/DDBJ databases">
        <title>Genome-based taxonomic framework of Microbacterium strains isolated from marine environment, the description of four new species and reclassification of four preexisting species.</title>
        <authorList>
            <person name="Lee S.D."/>
            <person name="Kim S.-M."/>
            <person name="Byeon Y.-S."/>
            <person name="Yang H.L."/>
            <person name="Kim I.S."/>
        </authorList>
    </citation>
    <scope>NUCLEOTIDE SEQUENCE [LARGE SCALE GENOMIC DNA]</scope>
    <source>
        <strain evidence="8 9">KACC 20514</strain>
    </source>
</reference>
<dbReference type="Proteomes" id="UP001183582">
    <property type="component" value="Unassembled WGS sequence"/>
</dbReference>
<keyword evidence="3 6" id="KW-0812">Transmembrane</keyword>
<evidence type="ECO:0000313" key="8">
    <source>
        <dbReference type="EMBL" id="MDS0244320.1"/>
    </source>
</evidence>
<evidence type="ECO:0000256" key="4">
    <source>
        <dbReference type="ARBA" id="ARBA00022989"/>
    </source>
</evidence>
<name>A0AAJ2HB54_9MICO</name>
<evidence type="ECO:0000313" key="9">
    <source>
        <dbReference type="Proteomes" id="UP001183582"/>
    </source>
</evidence>
<organism evidence="8 9">
    <name type="scientific">Microbacterium aurantiacum</name>
    <dbReference type="NCBI Taxonomy" id="162393"/>
    <lineage>
        <taxon>Bacteria</taxon>
        <taxon>Bacillati</taxon>
        <taxon>Actinomycetota</taxon>
        <taxon>Actinomycetes</taxon>
        <taxon>Micrococcales</taxon>
        <taxon>Microbacteriaceae</taxon>
        <taxon>Microbacterium</taxon>
    </lineage>
</organism>